<gene>
    <name evidence="2" type="ORF">D0Y50_10130</name>
</gene>
<dbReference type="OrthoDB" id="7605427at2"/>
<sequence>MKIQENAFAIACAAAFAIIWIVCSLFVMALPNMMSDMTGKMLHTDWQAMRWHMSVLGVLIGGVLWAFLAGILGWFIAKIYNMQLQNS</sequence>
<dbReference type="RefSeq" id="WP_117316799.1">
    <property type="nucleotide sequence ID" value="NZ_CP031769.1"/>
</dbReference>
<dbReference type="EMBL" id="CP031769">
    <property type="protein sequence ID" value="AXR06693.1"/>
    <property type="molecule type" value="Genomic_DNA"/>
</dbReference>
<dbReference type="AlphaFoldDB" id="A0A346NMD6"/>
<feature type="transmembrane region" description="Helical" evidence="1">
    <location>
        <begin position="51"/>
        <end position="77"/>
    </location>
</feature>
<dbReference type="Proteomes" id="UP000262073">
    <property type="component" value="Chromosome"/>
</dbReference>
<organism evidence="2 3">
    <name type="scientific">Salinimonas sediminis</name>
    <dbReference type="NCBI Taxonomy" id="2303538"/>
    <lineage>
        <taxon>Bacteria</taxon>
        <taxon>Pseudomonadati</taxon>
        <taxon>Pseudomonadota</taxon>
        <taxon>Gammaproteobacteria</taxon>
        <taxon>Alteromonadales</taxon>
        <taxon>Alteromonadaceae</taxon>
        <taxon>Alteromonas/Salinimonas group</taxon>
        <taxon>Salinimonas</taxon>
    </lineage>
</organism>
<proteinExistence type="predicted"/>
<keyword evidence="1" id="KW-1133">Transmembrane helix</keyword>
<keyword evidence="1" id="KW-0472">Membrane</keyword>
<evidence type="ECO:0000256" key="1">
    <source>
        <dbReference type="SAM" id="Phobius"/>
    </source>
</evidence>
<keyword evidence="1" id="KW-0812">Transmembrane</keyword>
<protein>
    <submittedName>
        <fullName evidence="2">Uncharacterized protein</fullName>
    </submittedName>
</protein>
<dbReference type="InterPro" id="IPR044020">
    <property type="entry name" value="DUF5676"/>
</dbReference>
<reference evidence="2 3" key="1">
    <citation type="submission" date="2018-08" db="EMBL/GenBank/DDBJ databases">
        <title>Salinimonas sediminis sp. nov., a piezophilic bacterium isolated from a deep-sea sediment sample from the New Britain Trench.</title>
        <authorList>
            <person name="Cao J."/>
        </authorList>
    </citation>
    <scope>NUCLEOTIDE SEQUENCE [LARGE SCALE GENOMIC DNA]</scope>
    <source>
        <strain evidence="2 3">N102</strain>
    </source>
</reference>
<evidence type="ECO:0000313" key="3">
    <source>
        <dbReference type="Proteomes" id="UP000262073"/>
    </source>
</evidence>
<dbReference type="Pfam" id="PF18926">
    <property type="entry name" value="DUF5676"/>
    <property type="match status" value="1"/>
</dbReference>
<keyword evidence="3" id="KW-1185">Reference proteome</keyword>
<accession>A0A346NMD6</accession>
<feature type="transmembrane region" description="Helical" evidence="1">
    <location>
        <begin position="7"/>
        <end position="31"/>
    </location>
</feature>
<dbReference type="KEGG" id="salm:D0Y50_10130"/>
<name>A0A346NMD6_9ALTE</name>
<evidence type="ECO:0000313" key="2">
    <source>
        <dbReference type="EMBL" id="AXR06693.1"/>
    </source>
</evidence>